<dbReference type="GO" id="GO:0047605">
    <property type="term" value="F:acetolactate decarboxylase activity"/>
    <property type="evidence" value="ECO:0007669"/>
    <property type="project" value="UniProtKB-UniRule"/>
</dbReference>
<gene>
    <name evidence="10" type="ORF">HNQ37_001147</name>
</gene>
<dbReference type="Proteomes" id="UP000562464">
    <property type="component" value="Unassembled WGS sequence"/>
</dbReference>
<comment type="catalytic activity">
    <reaction evidence="1 9">
        <text>(2S)-2-acetolactate + H(+) = (R)-acetoin + CO2</text>
        <dbReference type="Rhea" id="RHEA:21580"/>
        <dbReference type="ChEBI" id="CHEBI:15378"/>
        <dbReference type="ChEBI" id="CHEBI:15686"/>
        <dbReference type="ChEBI" id="CHEBI:16526"/>
        <dbReference type="ChEBI" id="CHEBI:58476"/>
        <dbReference type="EC" id="4.1.1.5"/>
    </reaction>
</comment>
<sequence>MEELYQFNTLGSLMSGLYDGKKTISSILHYGNFGIGTFDQVEGEMIILDGIVYQALGNNTIRVADQDQTSPYVAVTNHNADVTFEMTGTHSINEVEKKTESYLTSRNLFHSIKIQGHFQSMKVRMATKTASGTSFDVVSANQPEYMQENISGTIVGFFTPTMFHGMSVAGFHLHFLSEDKKFGGHILDFTSEDLTVEIGQISKIQQDFPVNYENFLKQEIDFQRVSGIINIAE</sequence>
<dbReference type="NCBIfam" id="TIGR01252">
    <property type="entry name" value="acetolac_decarb"/>
    <property type="match status" value="1"/>
</dbReference>
<dbReference type="PANTHER" id="PTHR35524:SF1">
    <property type="entry name" value="ALPHA-ACETOLACTATE DECARBOXYLASE"/>
    <property type="match status" value="1"/>
</dbReference>
<dbReference type="GO" id="GO:0045151">
    <property type="term" value="P:acetoin biosynthetic process"/>
    <property type="evidence" value="ECO:0007669"/>
    <property type="project" value="UniProtKB-UniRule"/>
</dbReference>
<dbReference type="SUPFAM" id="SSF117856">
    <property type="entry name" value="AF0104/ALDC/Ptd012-like"/>
    <property type="match status" value="1"/>
</dbReference>
<dbReference type="Pfam" id="PF03306">
    <property type="entry name" value="AAL_decarboxy"/>
    <property type="match status" value="1"/>
</dbReference>
<comment type="similarity">
    <text evidence="3 9">Belongs to the alpha-acetolactate decarboxylase family.</text>
</comment>
<keyword evidence="8 9" id="KW-0456">Lyase</keyword>
<keyword evidence="7 9" id="KW-0005">Acetoin biosynthesis</keyword>
<dbReference type="InterPro" id="IPR005128">
    <property type="entry name" value="Acetolactate_a_deCO2ase"/>
</dbReference>
<dbReference type="PANTHER" id="PTHR35524">
    <property type="entry name" value="ALPHA-ACETOLACTATE DECARBOXYLASE"/>
    <property type="match status" value="1"/>
</dbReference>
<evidence type="ECO:0000313" key="10">
    <source>
        <dbReference type="EMBL" id="MBB5888255.1"/>
    </source>
</evidence>
<comment type="pathway">
    <text evidence="2 9">Polyol metabolism; (R,R)-butane-2,3-diol biosynthesis; (R,R)-butane-2,3-diol from pyruvate: step 2/3.</text>
</comment>
<evidence type="ECO:0000256" key="3">
    <source>
        <dbReference type="ARBA" id="ARBA00007106"/>
    </source>
</evidence>
<evidence type="ECO:0000256" key="5">
    <source>
        <dbReference type="ARBA" id="ARBA00020164"/>
    </source>
</evidence>
<organism evidence="10 11">
    <name type="scientific">Lactovum miscens</name>
    <dbReference type="NCBI Taxonomy" id="190387"/>
    <lineage>
        <taxon>Bacteria</taxon>
        <taxon>Bacillati</taxon>
        <taxon>Bacillota</taxon>
        <taxon>Bacilli</taxon>
        <taxon>Lactobacillales</taxon>
        <taxon>Streptococcaceae</taxon>
        <taxon>Lactovum</taxon>
    </lineage>
</organism>
<dbReference type="CDD" id="cd17299">
    <property type="entry name" value="acetolactate_decarboxylase"/>
    <property type="match status" value="1"/>
</dbReference>
<comment type="caution">
    <text evidence="10">The sequence shown here is derived from an EMBL/GenBank/DDBJ whole genome shotgun (WGS) entry which is preliminary data.</text>
</comment>
<evidence type="ECO:0000256" key="6">
    <source>
        <dbReference type="ARBA" id="ARBA00022793"/>
    </source>
</evidence>
<proteinExistence type="inferred from homology"/>
<protein>
    <recommendedName>
        <fullName evidence="5 9">Alpha-acetolactate decarboxylase</fullName>
        <ecNumber evidence="4 9">4.1.1.5</ecNumber>
    </recommendedName>
</protein>
<dbReference type="RefSeq" id="WP_183540157.1">
    <property type="nucleotide sequence ID" value="NZ_JACHHV010000018.1"/>
</dbReference>
<keyword evidence="6 9" id="KW-0210">Decarboxylase</keyword>
<evidence type="ECO:0000256" key="7">
    <source>
        <dbReference type="ARBA" id="ARBA00023061"/>
    </source>
</evidence>
<dbReference type="PIRSF" id="PIRSF001332">
    <property type="entry name" value="Acetolac_decarb"/>
    <property type="match status" value="1"/>
</dbReference>
<keyword evidence="11" id="KW-1185">Reference proteome</keyword>
<evidence type="ECO:0000313" key="11">
    <source>
        <dbReference type="Proteomes" id="UP000562464"/>
    </source>
</evidence>
<reference evidence="10 11" key="1">
    <citation type="submission" date="2020-08" db="EMBL/GenBank/DDBJ databases">
        <title>Genomic Encyclopedia of Type Strains, Phase IV (KMG-IV): sequencing the most valuable type-strain genomes for metagenomic binning, comparative biology and taxonomic classification.</title>
        <authorList>
            <person name="Goeker M."/>
        </authorList>
    </citation>
    <scope>NUCLEOTIDE SEQUENCE [LARGE SCALE GENOMIC DNA]</scope>
    <source>
        <strain evidence="10 11">DSM 14925</strain>
    </source>
</reference>
<evidence type="ECO:0000256" key="2">
    <source>
        <dbReference type="ARBA" id="ARBA00005170"/>
    </source>
</evidence>
<dbReference type="EC" id="4.1.1.5" evidence="4 9"/>
<name>A0A841C702_9LACT</name>
<dbReference type="UniPathway" id="UPA00626">
    <property type="reaction ID" value="UER00678"/>
</dbReference>
<evidence type="ECO:0000256" key="1">
    <source>
        <dbReference type="ARBA" id="ARBA00001784"/>
    </source>
</evidence>
<evidence type="ECO:0000256" key="9">
    <source>
        <dbReference type="PIRNR" id="PIRNR001332"/>
    </source>
</evidence>
<dbReference type="Gene3D" id="3.30.1330.80">
    <property type="entry name" value="Hypothetical protein, similar to alpha- acetolactate decarboxylase, domain 2"/>
    <property type="match status" value="2"/>
</dbReference>
<dbReference type="AlphaFoldDB" id="A0A841C702"/>
<evidence type="ECO:0000256" key="4">
    <source>
        <dbReference type="ARBA" id="ARBA00013204"/>
    </source>
</evidence>
<dbReference type="EMBL" id="JACHHV010000018">
    <property type="protein sequence ID" value="MBB5888255.1"/>
    <property type="molecule type" value="Genomic_DNA"/>
</dbReference>
<accession>A0A841C702</accession>
<evidence type="ECO:0000256" key="8">
    <source>
        <dbReference type="ARBA" id="ARBA00023239"/>
    </source>
</evidence>